<keyword evidence="3" id="KW-1185">Reference proteome</keyword>
<protein>
    <recommendedName>
        <fullName evidence="4">G protein-coupled receptor</fullName>
    </recommendedName>
</protein>
<feature type="transmembrane region" description="Helical" evidence="1">
    <location>
        <begin position="23"/>
        <end position="46"/>
    </location>
</feature>
<keyword evidence="1" id="KW-0472">Membrane</keyword>
<proteinExistence type="predicted"/>
<gene>
    <name evidence="2" type="ORF">PMAYCL1PPCAC_26181</name>
</gene>
<dbReference type="AlphaFoldDB" id="A0AAN5D385"/>
<keyword evidence="1" id="KW-0812">Transmembrane</keyword>
<dbReference type="PANTHER" id="PTHR47521:SF7">
    <property type="entry name" value="SERPENTINE RECEPTOR CLASS EPSILON-6"/>
    <property type="match status" value="1"/>
</dbReference>
<evidence type="ECO:0000313" key="2">
    <source>
        <dbReference type="EMBL" id="GMR55986.1"/>
    </source>
</evidence>
<keyword evidence="1" id="KW-1133">Transmembrane helix</keyword>
<feature type="non-terminal residue" evidence="2">
    <location>
        <position position="1"/>
    </location>
</feature>
<feature type="transmembrane region" description="Helical" evidence="1">
    <location>
        <begin position="66"/>
        <end position="84"/>
    </location>
</feature>
<dbReference type="Proteomes" id="UP001328107">
    <property type="component" value="Unassembled WGS sequence"/>
</dbReference>
<comment type="caution">
    <text evidence="2">The sequence shown here is derived from an EMBL/GenBank/DDBJ whole genome shotgun (WGS) entry which is preliminary data.</text>
</comment>
<dbReference type="EMBL" id="BTRK01000005">
    <property type="protein sequence ID" value="GMR55986.1"/>
    <property type="molecule type" value="Genomic_DNA"/>
</dbReference>
<sequence length="118" mass="13728">FFFLSVERLVATFAWAWSEKESALTIVIFIILEGSAVLWSWGWAIFEVLSDLFFKDFLKVVFSSSFLVLYEFDSIVIAVNYRVVRQINTGARINQYSVARSFQIRENVVILTVKRLCQ</sequence>
<dbReference type="PANTHER" id="PTHR47521">
    <property type="entry name" value="SERPENTINE RECEPTOR, CLASS E (EPSILON)-RELATED"/>
    <property type="match status" value="1"/>
</dbReference>
<name>A0AAN5D385_9BILA</name>
<evidence type="ECO:0000256" key="1">
    <source>
        <dbReference type="SAM" id="Phobius"/>
    </source>
</evidence>
<evidence type="ECO:0008006" key="4">
    <source>
        <dbReference type="Google" id="ProtNLM"/>
    </source>
</evidence>
<accession>A0AAN5D385</accession>
<reference evidence="3" key="1">
    <citation type="submission" date="2022-10" db="EMBL/GenBank/DDBJ databases">
        <title>Genome assembly of Pristionchus species.</title>
        <authorList>
            <person name="Yoshida K."/>
            <person name="Sommer R.J."/>
        </authorList>
    </citation>
    <scope>NUCLEOTIDE SEQUENCE [LARGE SCALE GENOMIC DNA]</scope>
    <source>
        <strain evidence="3">RS5460</strain>
    </source>
</reference>
<evidence type="ECO:0000313" key="3">
    <source>
        <dbReference type="Proteomes" id="UP001328107"/>
    </source>
</evidence>
<organism evidence="2 3">
    <name type="scientific">Pristionchus mayeri</name>
    <dbReference type="NCBI Taxonomy" id="1317129"/>
    <lineage>
        <taxon>Eukaryota</taxon>
        <taxon>Metazoa</taxon>
        <taxon>Ecdysozoa</taxon>
        <taxon>Nematoda</taxon>
        <taxon>Chromadorea</taxon>
        <taxon>Rhabditida</taxon>
        <taxon>Rhabditina</taxon>
        <taxon>Diplogasteromorpha</taxon>
        <taxon>Diplogasteroidea</taxon>
        <taxon>Neodiplogasteridae</taxon>
        <taxon>Pristionchus</taxon>
    </lineage>
</organism>
<dbReference type="InterPro" id="IPR052860">
    <property type="entry name" value="NRL-GPCR1"/>
</dbReference>